<reference evidence="1" key="2">
    <citation type="submission" date="2025-03" db="EMBL/GenBank/DDBJ databases">
        <authorList>
            <consortium name="ELIXIR-Norway"/>
            <consortium name="Elixir Norway"/>
        </authorList>
    </citation>
    <scope>NUCLEOTIDE SEQUENCE</scope>
</reference>
<organism evidence="1 2">
    <name type="scientific">Rangifer tarandus platyrhynchus</name>
    <name type="common">Svalbard reindeer</name>
    <dbReference type="NCBI Taxonomy" id="3082113"/>
    <lineage>
        <taxon>Eukaryota</taxon>
        <taxon>Metazoa</taxon>
        <taxon>Chordata</taxon>
        <taxon>Craniata</taxon>
        <taxon>Vertebrata</taxon>
        <taxon>Euteleostomi</taxon>
        <taxon>Mammalia</taxon>
        <taxon>Eutheria</taxon>
        <taxon>Laurasiatheria</taxon>
        <taxon>Artiodactyla</taxon>
        <taxon>Ruminantia</taxon>
        <taxon>Pecora</taxon>
        <taxon>Cervidae</taxon>
        <taxon>Odocoileinae</taxon>
        <taxon>Rangifer</taxon>
    </lineage>
</organism>
<evidence type="ECO:0000313" key="1">
    <source>
        <dbReference type="EMBL" id="CAN0538423.1"/>
    </source>
</evidence>
<feature type="non-terminal residue" evidence="1">
    <location>
        <position position="1"/>
    </location>
</feature>
<evidence type="ECO:0000313" key="2">
    <source>
        <dbReference type="Proteomes" id="UP001162501"/>
    </source>
</evidence>
<name>A0AC59ZZJ3_RANTA</name>
<dbReference type="Proteomes" id="UP001162501">
    <property type="component" value="Chromosome 6"/>
</dbReference>
<reference evidence="1" key="1">
    <citation type="submission" date="2023-05" db="EMBL/GenBank/DDBJ databases">
        <authorList>
            <consortium name="ELIXIR-Norway"/>
        </authorList>
    </citation>
    <scope>NUCLEOTIDE SEQUENCE</scope>
</reference>
<accession>A0AC59ZZJ3</accession>
<gene>
    <name evidence="1" type="ORF">MRATA1EN22A_LOCUS25037</name>
</gene>
<sequence length="248" mass="27564">MRLVTGVTVLLTLGILGDSKTTQPNSAEGAEEEPVHLPCNHSTISGPEYVYWYRQISHQGPEYLIHGLNNNVTNKMASLSIAKDRKSSILVLPQVTVRDTAVYYCILRDTHWDRWGCTCAVCPCWGREAAAVYLVRASLEGNLSIPTKTWLRVQMKVEQSPGVLTLQEGRNSSLICNYSTSMTRVHTLLWYRQDQGKSLESLFLLMSNGAVRKKGRLTACLDTKARRSPLPITASQPGLSATYFCAVD</sequence>
<dbReference type="EMBL" id="OX596090">
    <property type="protein sequence ID" value="CAN0538423.1"/>
    <property type="molecule type" value="Genomic_DNA"/>
</dbReference>
<feature type="non-terminal residue" evidence="1">
    <location>
        <position position="248"/>
    </location>
</feature>
<proteinExistence type="predicted"/>
<protein>
    <submittedName>
        <fullName evidence="1">Uncharacterized protein</fullName>
    </submittedName>
</protein>